<dbReference type="EMBL" id="JACHVB010000013">
    <property type="protein sequence ID" value="MBC2593318.1"/>
    <property type="molecule type" value="Genomic_DNA"/>
</dbReference>
<dbReference type="GO" id="GO:0003735">
    <property type="term" value="F:structural constituent of ribosome"/>
    <property type="evidence" value="ECO:0007669"/>
    <property type="project" value="InterPro"/>
</dbReference>
<keyword evidence="3 7" id="KW-0694">RNA-binding</keyword>
<dbReference type="NCBIfam" id="TIGR01044">
    <property type="entry name" value="rplV_bact"/>
    <property type="match status" value="1"/>
</dbReference>
<name>A0A842HB68_9BACT</name>
<dbReference type="HAMAP" id="MF_01331_B">
    <property type="entry name" value="Ribosomal_uL22_B"/>
    <property type="match status" value="1"/>
</dbReference>
<evidence type="ECO:0000256" key="10">
    <source>
        <dbReference type="RuleBase" id="RU004008"/>
    </source>
</evidence>
<dbReference type="GO" id="GO:0019843">
    <property type="term" value="F:rRNA binding"/>
    <property type="evidence" value="ECO:0007669"/>
    <property type="project" value="UniProtKB-UniRule"/>
</dbReference>
<dbReference type="SUPFAM" id="SSF54843">
    <property type="entry name" value="Ribosomal protein L22"/>
    <property type="match status" value="1"/>
</dbReference>
<keyword evidence="5 7" id="KW-0687">Ribonucleoprotein</keyword>
<evidence type="ECO:0000256" key="5">
    <source>
        <dbReference type="ARBA" id="ARBA00023274"/>
    </source>
</evidence>
<comment type="function">
    <text evidence="7 10">This protein binds specifically to 23S rRNA; its binding is stimulated by other ribosomal proteins, e.g., L4, L17, and L20. It is important during the early stages of 50S assembly. It makes multiple contacts with different domains of the 23S rRNA in the assembled 50S subunit and ribosome.</text>
</comment>
<evidence type="ECO:0000256" key="8">
    <source>
        <dbReference type="RuleBase" id="RU004005"/>
    </source>
</evidence>
<evidence type="ECO:0000256" key="9">
    <source>
        <dbReference type="RuleBase" id="RU004006"/>
    </source>
</evidence>
<dbReference type="RefSeq" id="WP_185674327.1">
    <property type="nucleotide sequence ID" value="NZ_JACHVB010000013.1"/>
</dbReference>
<gene>
    <name evidence="7 11" type="primary">rplV</name>
    <name evidence="11" type="ORF">H5P28_03490</name>
</gene>
<evidence type="ECO:0000256" key="4">
    <source>
        <dbReference type="ARBA" id="ARBA00022980"/>
    </source>
</evidence>
<dbReference type="InterPro" id="IPR005727">
    <property type="entry name" value="Ribosomal_uL22_bac/chlpt-type"/>
</dbReference>
<evidence type="ECO:0000256" key="3">
    <source>
        <dbReference type="ARBA" id="ARBA00022884"/>
    </source>
</evidence>
<proteinExistence type="inferred from homology"/>
<dbReference type="Proteomes" id="UP000546464">
    <property type="component" value="Unassembled WGS sequence"/>
</dbReference>
<dbReference type="GO" id="GO:0006412">
    <property type="term" value="P:translation"/>
    <property type="evidence" value="ECO:0007669"/>
    <property type="project" value="UniProtKB-UniRule"/>
</dbReference>
<dbReference type="InterPro" id="IPR001063">
    <property type="entry name" value="Ribosomal_uL22"/>
</dbReference>
<accession>A0A842HB68</accession>
<dbReference type="Gene3D" id="3.90.470.10">
    <property type="entry name" value="Ribosomal protein L22/L17"/>
    <property type="match status" value="1"/>
</dbReference>
<dbReference type="InterPro" id="IPR036394">
    <property type="entry name" value="Ribosomal_uL22_sf"/>
</dbReference>
<dbReference type="InterPro" id="IPR047867">
    <property type="entry name" value="Ribosomal_uL22_bac/org-type"/>
</dbReference>
<protein>
    <recommendedName>
        <fullName evidence="6 7">Large ribosomal subunit protein uL22</fullName>
    </recommendedName>
</protein>
<dbReference type="Pfam" id="PF00237">
    <property type="entry name" value="Ribosomal_L22"/>
    <property type="match status" value="1"/>
</dbReference>
<comment type="caution">
    <text evidence="11">The sequence shown here is derived from an EMBL/GenBank/DDBJ whole genome shotgun (WGS) entry which is preliminary data.</text>
</comment>
<keyword evidence="4 7" id="KW-0689">Ribosomal protein</keyword>
<sequence>MEVQALTKYTRMSPKKVREVARQVQGRPAAEALDLLRFIPRKSARLIAKTLTSAIANAENNNNLSSDDLIVKRCLVEEGPAFKRFRPVGRGSAHPIRKRTSHIRIVLTDEVASPAANSKEQ</sequence>
<dbReference type="GO" id="GO:0022625">
    <property type="term" value="C:cytosolic large ribosomal subunit"/>
    <property type="evidence" value="ECO:0007669"/>
    <property type="project" value="TreeGrafter"/>
</dbReference>
<keyword evidence="12" id="KW-1185">Reference proteome</keyword>
<dbReference type="PANTHER" id="PTHR13501:SF8">
    <property type="entry name" value="LARGE RIBOSOMAL SUBUNIT PROTEIN UL22M"/>
    <property type="match status" value="1"/>
</dbReference>
<dbReference type="AlphaFoldDB" id="A0A842HB68"/>
<evidence type="ECO:0000256" key="6">
    <source>
        <dbReference type="ARBA" id="ARBA00035207"/>
    </source>
</evidence>
<comment type="subunit">
    <text evidence="7 9">Part of the 50S ribosomal subunit.</text>
</comment>
<reference evidence="11 12" key="1">
    <citation type="submission" date="2020-07" db="EMBL/GenBank/DDBJ databases">
        <authorList>
            <person name="Feng X."/>
        </authorList>
    </citation>
    <scope>NUCLEOTIDE SEQUENCE [LARGE SCALE GENOMIC DNA]</scope>
    <source>
        <strain evidence="11 12">JCM31066</strain>
    </source>
</reference>
<evidence type="ECO:0000256" key="7">
    <source>
        <dbReference type="HAMAP-Rule" id="MF_01331"/>
    </source>
</evidence>
<evidence type="ECO:0000313" key="11">
    <source>
        <dbReference type="EMBL" id="MBC2593318.1"/>
    </source>
</evidence>
<keyword evidence="2 7" id="KW-0699">rRNA-binding</keyword>
<evidence type="ECO:0000256" key="2">
    <source>
        <dbReference type="ARBA" id="ARBA00022730"/>
    </source>
</evidence>
<dbReference type="CDD" id="cd00336">
    <property type="entry name" value="Ribosomal_L22"/>
    <property type="match status" value="1"/>
</dbReference>
<comment type="function">
    <text evidence="7">The globular domain of the protein is located near the polypeptide exit tunnel on the outside of the subunit, while an extended beta-hairpin is found that lines the wall of the exit tunnel in the center of the 70S ribosome.</text>
</comment>
<organism evidence="11 12">
    <name type="scientific">Ruficoccus amylovorans</name>
    <dbReference type="NCBI Taxonomy" id="1804625"/>
    <lineage>
        <taxon>Bacteria</taxon>
        <taxon>Pseudomonadati</taxon>
        <taxon>Verrucomicrobiota</taxon>
        <taxon>Opitutia</taxon>
        <taxon>Puniceicoccales</taxon>
        <taxon>Cerasicoccaceae</taxon>
        <taxon>Ruficoccus</taxon>
    </lineage>
</organism>
<evidence type="ECO:0000256" key="1">
    <source>
        <dbReference type="ARBA" id="ARBA00009451"/>
    </source>
</evidence>
<comment type="similarity">
    <text evidence="1 7 8">Belongs to the universal ribosomal protein uL22 family.</text>
</comment>
<dbReference type="PANTHER" id="PTHR13501">
    <property type="entry name" value="CHLOROPLAST 50S RIBOSOMAL PROTEIN L22-RELATED"/>
    <property type="match status" value="1"/>
</dbReference>
<evidence type="ECO:0000313" key="12">
    <source>
        <dbReference type="Proteomes" id="UP000546464"/>
    </source>
</evidence>